<keyword evidence="1" id="KW-0472">Membrane</keyword>
<comment type="caution">
    <text evidence="2">The sequence shown here is derived from an EMBL/GenBank/DDBJ whole genome shotgun (WGS) entry which is preliminary data.</text>
</comment>
<gene>
    <name evidence="2" type="ORF">GCM10025782_23640</name>
</gene>
<reference evidence="3" key="1">
    <citation type="journal article" date="2019" name="Int. J. Syst. Evol. Microbiol.">
        <title>The Global Catalogue of Microorganisms (GCM) 10K type strain sequencing project: providing services to taxonomists for standard genome sequencing and annotation.</title>
        <authorList>
            <consortium name="The Broad Institute Genomics Platform"/>
            <consortium name="The Broad Institute Genome Sequencing Center for Infectious Disease"/>
            <person name="Wu L."/>
            <person name="Ma J."/>
        </authorList>
    </citation>
    <scope>NUCLEOTIDE SEQUENCE [LARGE SCALE GENOMIC DNA]</scope>
    <source>
        <strain evidence="3">JCM 18961</strain>
    </source>
</reference>
<name>A0ABP8YAM9_9MICO</name>
<organism evidence="2 3">
    <name type="scientific">Pedococcus ginsenosidimutans</name>
    <dbReference type="NCBI Taxonomy" id="490570"/>
    <lineage>
        <taxon>Bacteria</taxon>
        <taxon>Bacillati</taxon>
        <taxon>Actinomycetota</taxon>
        <taxon>Actinomycetes</taxon>
        <taxon>Micrococcales</taxon>
        <taxon>Intrasporangiaceae</taxon>
        <taxon>Pedococcus</taxon>
    </lineage>
</organism>
<dbReference type="Proteomes" id="UP001500556">
    <property type="component" value="Unassembled WGS sequence"/>
</dbReference>
<accession>A0ABP8YAM9</accession>
<protein>
    <recommendedName>
        <fullName evidence="4">Flp family type IVb pilin</fullName>
    </recommendedName>
</protein>
<keyword evidence="1" id="KW-1133">Transmembrane helix</keyword>
<evidence type="ECO:0000313" key="2">
    <source>
        <dbReference type="EMBL" id="GAA4724837.1"/>
    </source>
</evidence>
<evidence type="ECO:0000313" key="3">
    <source>
        <dbReference type="Proteomes" id="UP001500556"/>
    </source>
</evidence>
<evidence type="ECO:0000256" key="1">
    <source>
        <dbReference type="SAM" id="Phobius"/>
    </source>
</evidence>
<dbReference type="Pfam" id="PF04964">
    <property type="entry name" value="Flp_Fap"/>
    <property type="match status" value="1"/>
</dbReference>
<proteinExistence type="predicted"/>
<evidence type="ECO:0008006" key="4">
    <source>
        <dbReference type="Google" id="ProtNLM"/>
    </source>
</evidence>
<feature type="transmembrane region" description="Helical" evidence="1">
    <location>
        <begin position="38"/>
        <end position="64"/>
    </location>
</feature>
<keyword evidence="1" id="KW-0812">Transmembrane</keyword>
<dbReference type="InterPro" id="IPR007047">
    <property type="entry name" value="Flp_Fap"/>
</dbReference>
<keyword evidence="3" id="KW-1185">Reference proteome</keyword>
<sequence length="73" mass="7722">MRCRAQVVTAFAAASVSELDRGRPGTRRGDRGATSVEYALMAGLIALVIVVSVTLFGTNVITLFNVPSSVFHP</sequence>
<dbReference type="EMBL" id="BAABLO010000011">
    <property type="protein sequence ID" value="GAA4724837.1"/>
    <property type="molecule type" value="Genomic_DNA"/>
</dbReference>